<keyword evidence="4" id="KW-1185">Reference proteome</keyword>
<proteinExistence type="predicted"/>
<dbReference type="AlphaFoldDB" id="A0A975GL30"/>
<name>A0A975GL30_9BACT</name>
<dbReference type="Gene3D" id="1.50.10.10">
    <property type="match status" value="1"/>
</dbReference>
<feature type="binding site" evidence="1">
    <location>
        <position position="838"/>
    </location>
    <ligand>
        <name>Zn(2+)</name>
        <dbReference type="ChEBI" id="CHEBI:29105"/>
    </ligand>
</feature>
<keyword evidence="1" id="KW-0479">Metal-binding</keyword>
<evidence type="ECO:0000256" key="1">
    <source>
        <dbReference type="PIRSR" id="PIRSR607822-1"/>
    </source>
</evidence>
<dbReference type="InterPro" id="IPR025410">
    <property type="entry name" value="Lant_dehyd"/>
</dbReference>
<protein>
    <submittedName>
        <fullName evidence="3">Lantibiotic biosynthesis protein, type 2</fullName>
    </submittedName>
</protein>
<feature type="domain" description="Lantibiotic biosynthesis protein dehydration" evidence="2">
    <location>
        <begin position="108"/>
        <end position="329"/>
    </location>
</feature>
<dbReference type="PRINTS" id="PR01955">
    <property type="entry name" value="LANCFRANKIA"/>
</dbReference>
<dbReference type="RefSeq" id="WP_207681370.1">
    <property type="nucleotide sequence ID" value="NZ_CP061800.1"/>
</dbReference>
<dbReference type="KEGG" id="dmm:dnm_012340"/>
<feature type="binding site" evidence="1">
    <location>
        <position position="793"/>
    </location>
    <ligand>
        <name>Zn(2+)</name>
        <dbReference type="ChEBI" id="CHEBI:29105"/>
    </ligand>
</feature>
<dbReference type="Pfam" id="PF13575">
    <property type="entry name" value="DUF4135"/>
    <property type="match status" value="2"/>
</dbReference>
<dbReference type="CDD" id="cd04792">
    <property type="entry name" value="LanM-like"/>
    <property type="match status" value="1"/>
</dbReference>
<evidence type="ECO:0000313" key="4">
    <source>
        <dbReference type="Proteomes" id="UP000663722"/>
    </source>
</evidence>
<dbReference type="PRINTS" id="PR01950">
    <property type="entry name" value="LANCSUPER"/>
</dbReference>
<dbReference type="GO" id="GO:0031179">
    <property type="term" value="P:peptide modification"/>
    <property type="evidence" value="ECO:0007669"/>
    <property type="project" value="InterPro"/>
</dbReference>
<gene>
    <name evidence="3" type="ORF">dnm_012340</name>
</gene>
<dbReference type="SUPFAM" id="SSF158745">
    <property type="entry name" value="LanC-like"/>
    <property type="match status" value="1"/>
</dbReference>
<dbReference type="InterPro" id="IPR012341">
    <property type="entry name" value="6hp_glycosidase-like_sf"/>
</dbReference>
<dbReference type="GO" id="GO:0046872">
    <property type="term" value="F:metal ion binding"/>
    <property type="evidence" value="ECO:0007669"/>
    <property type="project" value="UniProtKB-KW"/>
</dbReference>
<organism evidence="3 4">
    <name type="scientific">Desulfonema magnum</name>
    <dbReference type="NCBI Taxonomy" id="45655"/>
    <lineage>
        <taxon>Bacteria</taxon>
        <taxon>Pseudomonadati</taxon>
        <taxon>Thermodesulfobacteriota</taxon>
        <taxon>Desulfobacteria</taxon>
        <taxon>Desulfobacterales</taxon>
        <taxon>Desulfococcaceae</taxon>
        <taxon>Desulfonema</taxon>
    </lineage>
</organism>
<sequence>MKENQHDIIYSELFRPITRAARQRLLEKTGENYLLLTRSAHAGLEQWLLRRLAETARPLLNLKFSAFQAVRQPSFLIQSRESEPDENLHQAFISEILENGCSSLFCEFAVFEKLLKTLINFWIESCREFLERLRADWQTLQKTYAPDRTISQITEARGGLSDPHHQGRSVILVVFDSGLKLLYKPRNPDIDSAWFDLLRWFSRNTDFPEFKTLGIISRKNYGWMEYAGYQLFEPGDESLGYYYRAGMLLCLIYVLGGSDFQHENVMVCGKYPVLIDLETLLQPRVRYESDILSPVQRRFSGTALGTHFLPTWETDAKGNPCDVSAMGKLPIPSEHETERFIRGFSKMYRYLAEHRTVFIGNRSPLKGFIRQNIRMIFRDTSLYERILKRSLDPKFLRHEQDRRKFLESCLTRLPVASDALPCILPRCYAEIEMMEDMDIPYFRTDAANKGLYFSSSGCLEDYFAKTAYDRMNSRVRGLNERELAREIAFIRSSFYFRSAFTDEISIQRPKALKKENAEPLTAEKLMETAREIADHIREMAIFSGTGAVSWAIPEDIIASDGRPLWRFQAPDYFLYQGISGIALFLSAMEQVHPGAGYGKLASKALEPLCTRAENDAIPRNAMLGAGSGISSLIYALTRISRFLEKPSLLKTARNICALMTDGLTEADEKFDLLDGSAGAILGLLALYDAAPETEILERAVQCGRHLLAKRSADESGLRSWKTIRGKRISGMAHGTAGIAYALLRLYAVTNQEVFRQAAKEAIAFENTFFSPDNGNWRAFGSHAEAPDFWNSFCHGAPGIGLARAGGLKKLDTPEIRNHIEIAIQTTCDDPWDGPDFVCCGNFGRIEFLLEAAKRLKRKELLRAAHENAARILARKKKEGNFNLFEDFPAPVDNPGFFRGSAGIGYVLLRLAYPDQFPCVLLWE</sequence>
<reference evidence="3" key="1">
    <citation type="journal article" date="2021" name="Microb. Physiol.">
        <title>Proteogenomic Insights into the Physiology of Marine, Sulfate-Reducing, Filamentous Desulfonema limicola and Desulfonema magnum.</title>
        <authorList>
            <person name="Schnaars V."/>
            <person name="Wohlbrand L."/>
            <person name="Scheve S."/>
            <person name="Hinrichs C."/>
            <person name="Reinhardt R."/>
            <person name="Rabus R."/>
        </authorList>
    </citation>
    <scope>NUCLEOTIDE SEQUENCE</scope>
    <source>
        <strain evidence="3">4be13</strain>
    </source>
</reference>
<dbReference type="SMART" id="SM01260">
    <property type="entry name" value="LANC_like"/>
    <property type="match status" value="1"/>
</dbReference>
<feature type="domain" description="Lantibiotic biosynthesis protein dehydration" evidence="2">
    <location>
        <begin position="333"/>
        <end position="444"/>
    </location>
</feature>
<dbReference type="PIRSF" id="PIRSF037228">
    <property type="entry name" value="Lant_mod_RumM"/>
    <property type="match status" value="1"/>
</dbReference>
<evidence type="ECO:0000259" key="2">
    <source>
        <dbReference type="Pfam" id="PF13575"/>
    </source>
</evidence>
<dbReference type="EMBL" id="CP061800">
    <property type="protein sequence ID" value="QTA85229.1"/>
    <property type="molecule type" value="Genomic_DNA"/>
</dbReference>
<accession>A0A975GL30</accession>
<keyword evidence="1" id="KW-0862">Zinc</keyword>
<dbReference type="Pfam" id="PF05147">
    <property type="entry name" value="LANC_like"/>
    <property type="match status" value="1"/>
</dbReference>
<evidence type="ECO:0000313" key="3">
    <source>
        <dbReference type="EMBL" id="QTA85229.1"/>
    </source>
</evidence>
<dbReference type="NCBIfam" id="TIGR03897">
    <property type="entry name" value="lanti_2_LanM"/>
    <property type="match status" value="1"/>
</dbReference>
<dbReference type="InterPro" id="IPR007822">
    <property type="entry name" value="LANC-like"/>
</dbReference>
<dbReference type="Proteomes" id="UP000663722">
    <property type="component" value="Chromosome"/>
</dbReference>
<dbReference type="InterPro" id="IPR017146">
    <property type="entry name" value="Lanti_2_LanM"/>
</dbReference>
<dbReference type="GO" id="GO:0005975">
    <property type="term" value="P:carbohydrate metabolic process"/>
    <property type="evidence" value="ECO:0007669"/>
    <property type="project" value="InterPro"/>
</dbReference>